<dbReference type="AlphaFoldDB" id="Q31250"/>
<dbReference type="EMBL" id="M60613">
    <property type="protein sequence ID" value="AAA63417.1"/>
    <property type="molecule type" value="Genomic_DNA"/>
</dbReference>
<feature type="non-terminal residue" evidence="1">
    <location>
        <position position="38"/>
    </location>
</feature>
<proteinExistence type="predicted"/>
<reference evidence="1" key="1">
    <citation type="journal article" date="1990" name="Immunogenetics">
        <title>Major histocompatibility complex class I genes of Peromyscus leucopus.</title>
        <authorList>
            <person name="Crew M.D."/>
            <person name="Filipowsky M.E."/>
            <person name="Zeller E.C."/>
            <person name="Smith G.S."/>
            <person name="Walford R.L."/>
        </authorList>
    </citation>
    <scope>NUCLEOTIDE SEQUENCE</scope>
    <source>
        <strain evidence="1">Partially inbred line 12</strain>
        <tissue evidence="1">Testis</tissue>
    </source>
</reference>
<sequence length="38" mass="4202">ASSVHCPHHGNHCCSSSPWSWDHHWSCGGCCVGEEEKH</sequence>
<accession>Q31250</accession>
<evidence type="ECO:0000313" key="1">
    <source>
        <dbReference type="EMBL" id="AAA63417.1"/>
    </source>
</evidence>
<gene>
    <name evidence="1" type="primary">LA-A52a</name>
</gene>
<organism evidence="1">
    <name type="scientific">Peromyscus leucopus</name>
    <name type="common">White-footed mouse</name>
    <dbReference type="NCBI Taxonomy" id="10041"/>
    <lineage>
        <taxon>Eukaryota</taxon>
        <taxon>Metazoa</taxon>
        <taxon>Chordata</taxon>
        <taxon>Craniata</taxon>
        <taxon>Vertebrata</taxon>
        <taxon>Euteleostomi</taxon>
        <taxon>Mammalia</taxon>
        <taxon>Eutheria</taxon>
        <taxon>Euarchontoglires</taxon>
        <taxon>Glires</taxon>
        <taxon>Rodentia</taxon>
        <taxon>Myomorpha</taxon>
        <taxon>Muroidea</taxon>
        <taxon>Cricetidae</taxon>
        <taxon>Neotominae</taxon>
        <taxon>Peromyscus</taxon>
    </lineage>
</organism>
<name>Q31250_PERLE</name>
<protein>
    <submittedName>
        <fullName evidence="1">MHC cell surface glycoprotein</fullName>
    </submittedName>
</protein>